<comment type="caution">
    <text evidence="1">The sequence shown here is derived from an EMBL/GenBank/DDBJ whole genome shotgun (WGS) entry which is preliminary data.</text>
</comment>
<dbReference type="EMBL" id="JAAAIN010005750">
    <property type="protein sequence ID" value="KAG0273145.1"/>
    <property type="molecule type" value="Genomic_DNA"/>
</dbReference>
<evidence type="ECO:0000313" key="1">
    <source>
        <dbReference type="EMBL" id="KAG0273145.1"/>
    </source>
</evidence>
<dbReference type="AlphaFoldDB" id="A0A9P6QPC6"/>
<evidence type="ECO:0000313" key="2">
    <source>
        <dbReference type="Proteomes" id="UP000823405"/>
    </source>
</evidence>
<sequence length="78" mass="8687">MELAREFFNRINLYGVSGPPTKPPYPASTIAPPVANQVYVELKKHYKNGSMELCRKIESLKKKKLLPAEATGTIDPSL</sequence>
<feature type="non-terminal residue" evidence="1">
    <location>
        <position position="1"/>
    </location>
</feature>
<keyword evidence="2" id="KW-1185">Reference proteome</keyword>
<reference evidence="1" key="1">
    <citation type="journal article" date="2020" name="Fungal Divers.">
        <title>Resolving the Mortierellaceae phylogeny through synthesis of multi-gene phylogenetics and phylogenomics.</title>
        <authorList>
            <person name="Vandepol N."/>
            <person name="Liber J."/>
            <person name="Desiro A."/>
            <person name="Na H."/>
            <person name="Kennedy M."/>
            <person name="Barry K."/>
            <person name="Grigoriev I.V."/>
            <person name="Miller A.N."/>
            <person name="O'Donnell K."/>
            <person name="Stajich J.E."/>
            <person name="Bonito G."/>
        </authorList>
    </citation>
    <scope>NUCLEOTIDE SEQUENCE</scope>
    <source>
        <strain evidence="1">NVP60</strain>
    </source>
</reference>
<organism evidence="1 2">
    <name type="scientific">Linnemannia gamsii</name>
    <dbReference type="NCBI Taxonomy" id="64522"/>
    <lineage>
        <taxon>Eukaryota</taxon>
        <taxon>Fungi</taxon>
        <taxon>Fungi incertae sedis</taxon>
        <taxon>Mucoromycota</taxon>
        <taxon>Mortierellomycotina</taxon>
        <taxon>Mortierellomycetes</taxon>
        <taxon>Mortierellales</taxon>
        <taxon>Mortierellaceae</taxon>
        <taxon>Linnemannia</taxon>
    </lineage>
</organism>
<name>A0A9P6QPC6_9FUNG</name>
<dbReference type="Proteomes" id="UP000823405">
    <property type="component" value="Unassembled WGS sequence"/>
</dbReference>
<accession>A0A9P6QPC6</accession>
<gene>
    <name evidence="1" type="ORF">BGZ97_010789</name>
</gene>
<dbReference type="OrthoDB" id="2441991at2759"/>
<protein>
    <submittedName>
        <fullName evidence="1">Uncharacterized protein</fullName>
    </submittedName>
</protein>
<proteinExistence type="predicted"/>